<gene>
    <name evidence="1" type="ORF">JE024_35530</name>
</gene>
<sequence length="50" mass="5373">MSTIRGAAKLIRGKKQEADGKALGDVRLREAGRRLAGEGKAELKKSRTGH</sequence>
<dbReference type="Proteomes" id="UP000664109">
    <property type="component" value="Unassembled WGS sequence"/>
</dbReference>
<reference evidence="1 2" key="1">
    <citation type="journal article" date="2016" name="Arch. Microbiol.">
        <title>Streptomyces zhihengii sp. nov., isolated from rhizospheric soil of Psammosilene tunicoides.</title>
        <authorList>
            <person name="Huang M.J."/>
            <person name="Fei J.J."/>
            <person name="Salam N."/>
            <person name="Kim C.J."/>
            <person name="Hozzein W.N."/>
            <person name="Xiao M."/>
            <person name="Huang H.Q."/>
            <person name="Li W.J."/>
        </authorList>
    </citation>
    <scope>NUCLEOTIDE SEQUENCE [LARGE SCALE GENOMIC DNA]</scope>
    <source>
        <strain evidence="1 2">YIM T102</strain>
    </source>
</reference>
<name>A0ABS2V237_9ACTN</name>
<accession>A0ABS2V237</accession>
<keyword evidence="2" id="KW-1185">Reference proteome</keyword>
<protein>
    <recommendedName>
        <fullName evidence="3">CsbD family protein</fullName>
    </recommendedName>
</protein>
<evidence type="ECO:0000313" key="1">
    <source>
        <dbReference type="EMBL" id="MBM9623900.1"/>
    </source>
</evidence>
<evidence type="ECO:0008006" key="3">
    <source>
        <dbReference type="Google" id="ProtNLM"/>
    </source>
</evidence>
<organism evidence="1 2">
    <name type="scientific">Streptomyces zhihengii</name>
    <dbReference type="NCBI Taxonomy" id="1818004"/>
    <lineage>
        <taxon>Bacteria</taxon>
        <taxon>Bacillati</taxon>
        <taxon>Actinomycetota</taxon>
        <taxon>Actinomycetes</taxon>
        <taxon>Kitasatosporales</taxon>
        <taxon>Streptomycetaceae</taxon>
        <taxon>Streptomyces</taxon>
    </lineage>
</organism>
<dbReference type="EMBL" id="JAFEJA010000002">
    <property type="protein sequence ID" value="MBM9623900.1"/>
    <property type="molecule type" value="Genomic_DNA"/>
</dbReference>
<comment type="caution">
    <text evidence="1">The sequence shown here is derived from an EMBL/GenBank/DDBJ whole genome shotgun (WGS) entry which is preliminary data.</text>
</comment>
<proteinExistence type="predicted"/>
<dbReference type="RefSeq" id="WP_205377966.1">
    <property type="nucleotide sequence ID" value="NZ_JAFEJA010000002.1"/>
</dbReference>
<evidence type="ECO:0000313" key="2">
    <source>
        <dbReference type="Proteomes" id="UP000664109"/>
    </source>
</evidence>